<dbReference type="Pfam" id="PF01592">
    <property type="entry name" value="NifU_N"/>
    <property type="match status" value="1"/>
</dbReference>
<proteinExistence type="predicted"/>
<name>A0ABT6ZIT7_9ACTN</name>
<evidence type="ECO:0000313" key="3">
    <source>
        <dbReference type="Proteomes" id="UP001431693"/>
    </source>
</evidence>
<sequence>MGAADLYTPALLEHCNHPDYNYEMEDATHVHEGINPSCGDDLTLHLKLADDGTIADASWTGAGCAVSKASADMMSDLLIGATADEARELAESFGKLVRGEELTAEQLEDLDEAACLSSISHMPARVKCAELAWRTMEEMLNGASDPTTTEEG</sequence>
<dbReference type="Proteomes" id="UP001431693">
    <property type="component" value="Unassembled WGS sequence"/>
</dbReference>
<comment type="caution">
    <text evidence="2">The sequence shown here is derived from an EMBL/GenBank/DDBJ whole genome shotgun (WGS) entry which is preliminary data.</text>
</comment>
<dbReference type="EMBL" id="JASJEX010000001">
    <property type="protein sequence ID" value="MDJ1128561.1"/>
    <property type="molecule type" value="Genomic_DNA"/>
</dbReference>
<protein>
    <submittedName>
        <fullName evidence="2">SUF system NifU family Fe-S cluster assembly protein</fullName>
    </submittedName>
</protein>
<evidence type="ECO:0000313" key="2">
    <source>
        <dbReference type="EMBL" id="MDJ1128561.1"/>
    </source>
</evidence>
<reference evidence="2" key="1">
    <citation type="submission" date="2023-05" db="EMBL/GenBank/DDBJ databases">
        <title>[olsenella] sp. nov., isolated from a pig farm feces dump.</title>
        <authorList>
            <person name="Chang Y.-H."/>
        </authorList>
    </citation>
    <scope>NUCLEOTIDE SEQUENCE</scope>
    <source>
        <strain evidence="2">YH-ols2217</strain>
    </source>
</reference>
<gene>
    <name evidence="2" type="ORF">QJ043_00470</name>
</gene>
<dbReference type="Gene3D" id="3.90.1010.10">
    <property type="match status" value="1"/>
</dbReference>
<keyword evidence="3" id="KW-1185">Reference proteome</keyword>
<feature type="domain" description="NIF system FeS cluster assembly NifU N-terminal" evidence="1">
    <location>
        <begin position="7"/>
        <end position="91"/>
    </location>
</feature>
<dbReference type="PANTHER" id="PTHR10093">
    <property type="entry name" value="IRON-SULFUR CLUSTER ASSEMBLY ENZYME NIFU HOMOLOG"/>
    <property type="match status" value="1"/>
</dbReference>
<dbReference type="NCBIfam" id="TIGR01994">
    <property type="entry name" value="SUF_scaf_2"/>
    <property type="match status" value="1"/>
</dbReference>
<dbReference type="InterPro" id="IPR002871">
    <property type="entry name" value="NIF_FeS_clus_asmbl_NifU_N"/>
</dbReference>
<organism evidence="2 3">
    <name type="scientific">Kribbibacterium absianum</name>
    <dbReference type="NCBI Taxonomy" id="3044210"/>
    <lineage>
        <taxon>Bacteria</taxon>
        <taxon>Bacillati</taxon>
        <taxon>Actinomycetota</taxon>
        <taxon>Coriobacteriia</taxon>
        <taxon>Coriobacteriales</taxon>
        <taxon>Kribbibacteriaceae</taxon>
        <taxon>Kribbibacterium</taxon>
    </lineage>
</organism>
<dbReference type="SUPFAM" id="SSF82649">
    <property type="entry name" value="SufE/NifU"/>
    <property type="match status" value="1"/>
</dbReference>
<evidence type="ECO:0000259" key="1">
    <source>
        <dbReference type="Pfam" id="PF01592"/>
    </source>
</evidence>
<dbReference type="RefSeq" id="WP_283712205.1">
    <property type="nucleotide sequence ID" value="NZ_JASJEW010000001.1"/>
</dbReference>
<accession>A0ABT6ZIT7</accession>
<dbReference type="CDD" id="cd06664">
    <property type="entry name" value="IscU_like"/>
    <property type="match status" value="1"/>
</dbReference>